<evidence type="ECO:0000313" key="2">
    <source>
        <dbReference type="Proteomes" id="UP000095283"/>
    </source>
</evidence>
<name>A0A1I7X117_HETBA</name>
<organism evidence="2 3">
    <name type="scientific">Heterorhabditis bacteriophora</name>
    <name type="common">Entomopathogenic nematode worm</name>
    <dbReference type="NCBI Taxonomy" id="37862"/>
    <lineage>
        <taxon>Eukaryota</taxon>
        <taxon>Metazoa</taxon>
        <taxon>Ecdysozoa</taxon>
        <taxon>Nematoda</taxon>
        <taxon>Chromadorea</taxon>
        <taxon>Rhabditida</taxon>
        <taxon>Rhabditina</taxon>
        <taxon>Rhabditomorpha</taxon>
        <taxon>Strongyloidea</taxon>
        <taxon>Heterorhabditidae</taxon>
        <taxon>Heterorhabditis</taxon>
    </lineage>
</organism>
<dbReference type="WBParaSite" id="Hba_11122">
    <property type="protein sequence ID" value="Hba_11122"/>
    <property type="gene ID" value="Hba_11122"/>
</dbReference>
<keyword evidence="1" id="KW-0472">Membrane</keyword>
<keyword evidence="1" id="KW-0812">Transmembrane</keyword>
<accession>A0A1I7X117</accession>
<feature type="transmembrane region" description="Helical" evidence="1">
    <location>
        <begin position="23"/>
        <end position="41"/>
    </location>
</feature>
<dbReference type="Proteomes" id="UP000095283">
    <property type="component" value="Unplaced"/>
</dbReference>
<proteinExistence type="predicted"/>
<keyword evidence="1" id="KW-1133">Transmembrane helix</keyword>
<sequence>MTSDIPPQASLVKNTRFRKGKKLSLSSVICSFVLAVGAVLICITSRTTDNDGELKGSSAQIVRIIGILMTLVGGLGYTFTIYEVLKRAHEKLSQGKLRKLEEQVEKRRRETMRKEIERRDTLWQEAKIREEQEKQRDLEES</sequence>
<dbReference type="AlphaFoldDB" id="A0A1I7X117"/>
<feature type="transmembrane region" description="Helical" evidence="1">
    <location>
        <begin position="61"/>
        <end position="85"/>
    </location>
</feature>
<keyword evidence="2" id="KW-1185">Reference proteome</keyword>
<protein>
    <submittedName>
        <fullName evidence="3">DUF3989 domain-containing protein</fullName>
    </submittedName>
</protein>
<evidence type="ECO:0000313" key="3">
    <source>
        <dbReference type="WBParaSite" id="Hba_11122"/>
    </source>
</evidence>
<evidence type="ECO:0000256" key="1">
    <source>
        <dbReference type="SAM" id="Phobius"/>
    </source>
</evidence>
<reference evidence="3" key="1">
    <citation type="submission" date="2016-11" db="UniProtKB">
        <authorList>
            <consortium name="WormBaseParasite"/>
        </authorList>
    </citation>
    <scope>IDENTIFICATION</scope>
</reference>